<dbReference type="Pfam" id="PF02458">
    <property type="entry name" value="Transferase"/>
    <property type="match status" value="1"/>
</dbReference>
<dbReference type="Proteomes" id="UP001187192">
    <property type="component" value="Unassembled WGS sequence"/>
</dbReference>
<name>A0AA87Z6Q1_FICCA</name>
<dbReference type="InterPro" id="IPR023213">
    <property type="entry name" value="CAT-like_dom_sf"/>
</dbReference>
<keyword evidence="3" id="KW-1185">Reference proteome</keyword>
<dbReference type="Gene3D" id="3.30.559.10">
    <property type="entry name" value="Chloramphenicol acetyltransferase-like domain"/>
    <property type="match status" value="2"/>
</dbReference>
<organism evidence="2 3">
    <name type="scientific">Ficus carica</name>
    <name type="common">Common fig</name>
    <dbReference type="NCBI Taxonomy" id="3494"/>
    <lineage>
        <taxon>Eukaryota</taxon>
        <taxon>Viridiplantae</taxon>
        <taxon>Streptophyta</taxon>
        <taxon>Embryophyta</taxon>
        <taxon>Tracheophyta</taxon>
        <taxon>Spermatophyta</taxon>
        <taxon>Magnoliopsida</taxon>
        <taxon>eudicotyledons</taxon>
        <taxon>Gunneridae</taxon>
        <taxon>Pentapetalae</taxon>
        <taxon>rosids</taxon>
        <taxon>fabids</taxon>
        <taxon>Rosales</taxon>
        <taxon>Moraceae</taxon>
        <taxon>Ficeae</taxon>
        <taxon>Ficus</taxon>
    </lineage>
</organism>
<dbReference type="AlphaFoldDB" id="A0AA87Z6Q1"/>
<dbReference type="EMBL" id="BTGU01000002">
    <property type="protein sequence ID" value="GMN30217.1"/>
    <property type="molecule type" value="Genomic_DNA"/>
</dbReference>
<comment type="caution">
    <text evidence="2">The sequence shown here is derived from an EMBL/GenBank/DDBJ whole genome shotgun (WGS) entry which is preliminary data.</text>
</comment>
<evidence type="ECO:0000313" key="3">
    <source>
        <dbReference type="Proteomes" id="UP001187192"/>
    </source>
</evidence>
<dbReference type="Gramene" id="FCD_00006311-RA">
    <property type="protein sequence ID" value="FCD_00006311-RA:cds"/>
    <property type="gene ID" value="FCD_00006311"/>
</dbReference>
<evidence type="ECO:0000256" key="1">
    <source>
        <dbReference type="ARBA" id="ARBA00022679"/>
    </source>
</evidence>
<dbReference type="PANTHER" id="PTHR31896">
    <property type="entry name" value="FAMILY REGULATORY PROTEIN, PUTATIVE (AFU_ORTHOLOGUE AFUA_3G14730)-RELATED"/>
    <property type="match status" value="1"/>
</dbReference>
<sequence>MANIRFISTTNVKPVSDHDFDDQNHDFSPRIELTPWDLRLLQFEYIQAGLLFHKPEYSSSFTTTFVDHLKSTFSRALAIFYPLAGRLIAVENNADNNDNDNDNSAASFFINCNGDGALFIHAAIDGVTVADVLEPVIIPDDIVYSFFPMTGVLNCEAAFSELPLLAAQVTELVDGVFVACTMSHCACDGASFWHFFNIWSEIARRGGVSRCCRPVFSRDRYFEGVIDLPIRNIPISRNKISDKRYVLPPNLQQRMFHFSKEKIAELKAKANAEIGITNSNEIMISSLQALMAHLWISVTRNRRLDLDETVSYMVIMGLRQRFRPPLPEEYFGSSIRAVSAKCTAKELLEQGLGWAARKINRMIASQTAMEVRKSLKDWAKSPVLPQMGKFPANTLMTGSSPRFTAMISVGEGR</sequence>
<proteinExistence type="predicted"/>
<evidence type="ECO:0000313" key="2">
    <source>
        <dbReference type="EMBL" id="GMN30217.1"/>
    </source>
</evidence>
<dbReference type="GO" id="GO:0016740">
    <property type="term" value="F:transferase activity"/>
    <property type="evidence" value="ECO:0007669"/>
    <property type="project" value="UniProtKB-KW"/>
</dbReference>
<reference evidence="2" key="1">
    <citation type="submission" date="2023-07" db="EMBL/GenBank/DDBJ databases">
        <title>draft genome sequence of fig (Ficus carica).</title>
        <authorList>
            <person name="Takahashi T."/>
            <person name="Nishimura K."/>
        </authorList>
    </citation>
    <scope>NUCLEOTIDE SEQUENCE</scope>
</reference>
<gene>
    <name evidence="2" type="ORF">TIFTF001_002755</name>
</gene>
<evidence type="ECO:0008006" key="4">
    <source>
        <dbReference type="Google" id="ProtNLM"/>
    </source>
</evidence>
<protein>
    <recommendedName>
        <fullName evidence="4">Transferase</fullName>
    </recommendedName>
</protein>
<keyword evidence="1" id="KW-0808">Transferase</keyword>
<dbReference type="InterPro" id="IPR051283">
    <property type="entry name" value="Sec_Metabolite_Acyltrans"/>
</dbReference>
<dbReference type="PANTHER" id="PTHR31896:SF39">
    <property type="entry name" value="PROTEIN ENHANCED PSEUDOMONAS SUSCEPTIBILITY 1-LIKE"/>
    <property type="match status" value="1"/>
</dbReference>
<accession>A0AA87Z6Q1</accession>